<keyword evidence="1" id="KW-0378">Hydrolase</keyword>
<dbReference type="InterPro" id="IPR023214">
    <property type="entry name" value="HAD_sf"/>
</dbReference>
<dbReference type="AlphaFoldDB" id="A0A2M7Q4N8"/>
<dbReference type="PANTHER" id="PTHR46521:SF4">
    <property type="entry name" value="SUCROSE-PHOSPHATASE 2-RELATED"/>
    <property type="match status" value="1"/>
</dbReference>
<evidence type="ECO:0000313" key="3">
    <source>
        <dbReference type="EMBL" id="PIY58391.1"/>
    </source>
</evidence>
<evidence type="ECO:0000313" key="4">
    <source>
        <dbReference type="Proteomes" id="UP000230732"/>
    </source>
</evidence>
<accession>A0A2M7Q4N8</accession>
<comment type="caution">
    <text evidence="3">The sequence shown here is derived from an EMBL/GenBank/DDBJ whole genome shotgun (WGS) entry which is preliminary data.</text>
</comment>
<dbReference type="GO" id="GO:0016791">
    <property type="term" value="F:phosphatase activity"/>
    <property type="evidence" value="ECO:0007669"/>
    <property type="project" value="UniProtKB-ARBA"/>
</dbReference>
<feature type="domain" description="Sucrose phosphatase-like" evidence="2">
    <location>
        <begin position="3"/>
        <end position="266"/>
    </location>
</feature>
<dbReference type="InterPro" id="IPR036412">
    <property type="entry name" value="HAD-like_sf"/>
</dbReference>
<reference evidence="4" key="1">
    <citation type="submission" date="2017-09" db="EMBL/GenBank/DDBJ databases">
        <title>Depth-based differentiation of microbial function through sediment-hosted aquifers and enrichment of novel symbionts in the deep terrestrial subsurface.</title>
        <authorList>
            <person name="Probst A.J."/>
            <person name="Ladd B."/>
            <person name="Jarett J.K."/>
            <person name="Geller-Mcgrath D.E."/>
            <person name="Sieber C.M.K."/>
            <person name="Emerson J.B."/>
            <person name="Anantharaman K."/>
            <person name="Thomas B.C."/>
            <person name="Malmstrom R."/>
            <person name="Stieglmeier M."/>
            <person name="Klingl A."/>
            <person name="Woyke T."/>
            <person name="Ryan C.M."/>
            <person name="Banfield J.F."/>
        </authorList>
    </citation>
    <scope>NUCLEOTIDE SEQUENCE [LARGE SCALE GENOMIC DNA]</scope>
</reference>
<evidence type="ECO:0000256" key="1">
    <source>
        <dbReference type="ARBA" id="ARBA00022801"/>
    </source>
</evidence>
<dbReference type="Pfam" id="PF05116">
    <property type="entry name" value="S6PP"/>
    <property type="match status" value="1"/>
</dbReference>
<dbReference type="InterPro" id="IPR006380">
    <property type="entry name" value="SPP-like_dom"/>
</dbReference>
<dbReference type="SFLD" id="SFLDG01140">
    <property type="entry name" value="C2.B:_Phosphomannomutase_and_P"/>
    <property type="match status" value="1"/>
</dbReference>
<dbReference type="PANTHER" id="PTHR46521">
    <property type="entry name" value="SUCROSE-PHOSPHATASE 2-RELATED"/>
    <property type="match status" value="1"/>
</dbReference>
<dbReference type="Gene3D" id="3.90.1070.10">
    <property type="match status" value="1"/>
</dbReference>
<dbReference type="SUPFAM" id="SSF56784">
    <property type="entry name" value="HAD-like"/>
    <property type="match status" value="1"/>
</dbReference>
<proteinExistence type="predicted"/>
<dbReference type="Gene3D" id="3.40.50.1000">
    <property type="entry name" value="HAD superfamily/HAD-like"/>
    <property type="match status" value="1"/>
</dbReference>
<gene>
    <name evidence="3" type="ORF">COY98_02305</name>
</gene>
<dbReference type="Proteomes" id="UP000230732">
    <property type="component" value="Unassembled WGS sequence"/>
</dbReference>
<dbReference type="NCBIfam" id="TIGR01484">
    <property type="entry name" value="HAD-SF-IIB"/>
    <property type="match status" value="1"/>
</dbReference>
<protein>
    <submittedName>
        <fullName evidence="3">Haloacid dehalogenase</fullName>
    </submittedName>
</protein>
<name>A0A2M7Q4N8_9BACT</name>
<dbReference type="InterPro" id="IPR006379">
    <property type="entry name" value="HAD-SF_hydro_IIB"/>
</dbReference>
<dbReference type="SFLD" id="SFLDG01141">
    <property type="entry name" value="C2.B.1:_Sucrose_Phosphatase_Li"/>
    <property type="match status" value="1"/>
</dbReference>
<organism evidence="3 4">
    <name type="scientific">Candidatus Yonathbacteria bacterium CG_4_10_14_0_8_um_filter_43_17</name>
    <dbReference type="NCBI Taxonomy" id="1975099"/>
    <lineage>
        <taxon>Bacteria</taxon>
        <taxon>Candidatus Yonathiibacteriota</taxon>
    </lineage>
</organism>
<dbReference type="EMBL" id="PFKX01000042">
    <property type="protein sequence ID" value="PIY58391.1"/>
    <property type="molecule type" value="Genomic_DNA"/>
</dbReference>
<dbReference type="SFLD" id="SFLDS00003">
    <property type="entry name" value="Haloacid_Dehalogenase"/>
    <property type="match status" value="1"/>
</dbReference>
<dbReference type="InterPro" id="IPR051518">
    <property type="entry name" value="Sucrose_Phosphatase"/>
</dbReference>
<sequence length="275" mass="31294">MIKLIACDLDRTLIPNGYELDDNGLEIFSRVAKTRNFTLAYVSGRNWELFEEARKEFPLPLPDYFFGDVGTILYKKDGDGMVEDKTWFSYIDKNTPNWNWNAIAKMTTHQEARLQEEWRQNAYKLSYYVDDISMGEQVTDEMRKILAETNINADVIYSIDPLKKVGLIDILPKIATKVTAVEFLRERLTINKDEVIYCGDSGNDILPLTFGYKSVLVANASNEMKDNVRILNNKNGNEQNLYIAEGNEALNGNYAGGVLEGLVHFGALKPNQIEI</sequence>
<evidence type="ECO:0000259" key="2">
    <source>
        <dbReference type="Pfam" id="PF05116"/>
    </source>
</evidence>